<feature type="domain" description="HTH tetR-type" evidence="4">
    <location>
        <begin position="13"/>
        <end position="59"/>
    </location>
</feature>
<name>A0A3B0SCG4_9ZZZZ</name>
<dbReference type="InterPro" id="IPR054156">
    <property type="entry name" value="YxaF_TetR_C"/>
</dbReference>
<organism evidence="6">
    <name type="scientific">hydrothermal vent metagenome</name>
    <dbReference type="NCBI Taxonomy" id="652676"/>
    <lineage>
        <taxon>unclassified sequences</taxon>
        <taxon>metagenomes</taxon>
        <taxon>ecological metagenomes</taxon>
    </lineage>
</organism>
<proteinExistence type="predicted"/>
<evidence type="ECO:0000259" key="5">
    <source>
        <dbReference type="Pfam" id="PF21993"/>
    </source>
</evidence>
<sequence length="189" mass="21183">MARPAIIEDAELLDRLSSVFRDVGYAGASLARLSEATGLKKASLYYRFPDGKEQMAREVLLATRKWISETIFAVLKEDNSPQERIKQMCKTLDELYAGGKQACLLNMLSSAHIQQGPFSKIIKNIFTDWVKILSEVLVDAGLDKKTARMRSEQTLAQLQGSLVLSRGIGSTKPFRNFLKQLPESLFRKA</sequence>
<dbReference type="Pfam" id="PF21993">
    <property type="entry name" value="TetR_C_13_2"/>
    <property type="match status" value="1"/>
</dbReference>
<reference evidence="6" key="1">
    <citation type="submission" date="2018-06" db="EMBL/GenBank/DDBJ databases">
        <authorList>
            <person name="Zhirakovskaya E."/>
        </authorList>
    </citation>
    <scope>NUCLEOTIDE SEQUENCE</scope>
</reference>
<dbReference type="InterPro" id="IPR009057">
    <property type="entry name" value="Homeodomain-like_sf"/>
</dbReference>
<gene>
    <name evidence="6" type="ORF">MNBD_ALPHA06-387</name>
</gene>
<keyword evidence="1" id="KW-0805">Transcription regulation</keyword>
<dbReference type="SUPFAM" id="SSF46689">
    <property type="entry name" value="Homeodomain-like"/>
    <property type="match status" value="1"/>
</dbReference>
<protein>
    <submittedName>
        <fullName evidence="6">Uncharacterized protein</fullName>
    </submittedName>
</protein>
<dbReference type="PANTHER" id="PTHR47506">
    <property type="entry name" value="TRANSCRIPTIONAL REGULATORY PROTEIN"/>
    <property type="match status" value="1"/>
</dbReference>
<dbReference type="AlphaFoldDB" id="A0A3B0SCG4"/>
<evidence type="ECO:0000256" key="3">
    <source>
        <dbReference type="ARBA" id="ARBA00023163"/>
    </source>
</evidence>
<keyword evidence="3" id="KW-0804">Transcription</keyword>
<dbReference type="SUPFAM" id="SSF48498">
    <property type="entry name" value="Tetracyclin repressor-like, C-terminal domain"/>
    <property type="match status" value="1"/>
</dbReference>
<feature type="domain" description="Transcriptional regulator LmrA/YxaF-like C-terminal" evidence="5">
    <location>
        <begin position="100"/>
        <end position="179"/>
    </location>
</feature>
<dbReference type="EMBL" id="UOEE01000261">
    <property type="protein sequence ID" value="VAV98318.1"/>
    <property type="molecule type" value="Genomic_DNA"/>
</dbReference>
<evidence type="ECO:0000259" key="4">
    <source>
        <dbReference type="Pfam" id="PF00440"/>
    </source>
</evidence>
<dbReference type="GO" id="GO:0003677">
    <property type="term" value="F:DNA binding"/>
    <property type="evidence" value="ECO:0007669"/>
    <property type="project" value="UniProtKB-KW"/>
</dbReference>
<dbReference type="InterPro" id="IPR001647">
    <property type="entry name" value="HTH_TetR"/>
</dbReference>
<dbReference type="Pfam" id="PF00440">
    <property type="entry name" value="TetR_N"/>
    <property type="match status" value="1"/>
</dbReference>
<dbReference type="InterPro" id="IPR036271">
    <property type="entry name" value="Tet_transcr_reg_TetR-rel_C_sf"/>
</dbReference>
<keyword evidence="2" id="KW-0238">DNA-binding</keyword>
<accession>A0A3B0SCG4</accession>
<evidence type="ECO:0000313" key="6">
    <source>
        <dbReference type="EMBL" id="VAV98318.1"/>
    </source>
</evidence>
<evidence type="ECO:0000256" key="2">
    <source>
        <dbReference type="ARBA" id="ARBA00023125"/>
    </source>
</evidence>
<dbReference type="PANTHER" id="PTHR47506:SF7">
    <property type="entry name" value="TRANSCRIPTIONAL REGULATORY PROTEIN"/>
    <property type="match status" value="1"/>
</dbReference>
<dbReference type="Gene3D" id="1.10.357.10">
    <property type="entry name" value="Tetracycline Repressor, domain 2"/>
    <property type="match status" value="1"/>
</dbReference>
<evidence type="ECO:0000256" key="1">
    <source>
        <dbReference type="ARBA" id="ARBA00023015"/>
    </source>
</evidence>